<keyword evidence="1" id="KW-0472">Membrane</keyword>
<name>A0A9D2QWJ0_9FIRM</name>
<dbReference type="Proteomes" id="UP000823892">
    <property type="component" value="Unassembled WGS sequence"/>
</dbReference>
<proteinExistence type="predicted"/>
<accession>A0A9D2QWJ0</accession>
<protein>
    <submittedName>
        <fullName evidence="3">Nucleoside recognition protein</fullName>
    </submittedName>
</protein>
<organism evidence="3 4">
    <name type="scientific">Candidatus Blautia avicola</name>
    <dbReference type="NCBI Taxonomy" id="2838483"/>
    <lineage>
        <taxon>Bacteria</taxon>
        <taxon>Bacillati</taxon>
        <taxon>Bacillota</taxon>
        <taxon>Clostridia</taxon>
        <taxon>Lachnospirales</taxon>
        <taxon>Lachnospiraceae</taxon>
        <taxon>Blautia</taxon>
    </lineage>
</organism>
<evidence type="ECO:0000313" key="4">
    <source>
        <dbReference type="Proteomes" id="UP000823892"/>
    </source>
</evidence>
<evidence type="ECO:0000259" key="2">
    <source>
        <dbReference type="Pfam" id="PF07670"/>
    </source>
</evidence>
<feature type="domain" description="Nucleoside transporter/FeoB GTPase Gate" evidence="2">
    <location>
        <begin position="42"/>
        <end position="162"/>
    </location>
</feature>
<keyword evidence="1" id="KW-0812">Transmembrane</keyword>
<comment type="caution">
    <text evidence="3">The sequence shown here is derived from an EMBL/GenBank/DDBJ whole genome shotgun (WGS) entry which is preliminary data.</text>
</comment>
<dbReference type="InterPro" id="IPR011642">
    <property type="entry name" value="Gate_dom"/>
</dbReference>
<dbReference type="EMBL" id="DWUY01000224">
    <property type="protein sequence ID" value="HJD29301.1"/>
    <property type="molecule type" value="Genomic_DNA"/>
</dbReference>
<feature type="transmembrane region" description="Helical" evidence="1">
    <location>
        <begin position="37"/>
        <end position="58"/>
    </location>
</feature>
<gene>
    <name evidence="3" type="ORF">H9914_09980</name>
</gene>
<evidence type="ECO:0000256" key="1">
    <source>
        <dbReference type="SAM" id="Phobius"/>
    </source>
</evidence>
<reference evidence="3" key="1">
    <citation type="journal article" date="2021" name="PeerJ">
        <title>Extensive microbial diversity within the chicken gut microbiome revealed by metagenomics and culture.</title>
        <authorList>
            <person name="Gilroy R."/>
            <person name="Ravi A."/>
            <person name="Getino M."/>
            <person name="Pursley I."/>
            <person name="Horton D.L."/>
            <person name="Alikhan N.F."/>
            <person name="Baker D."/>
            <person name="Gharbi K."/>
            <person name="Hall N."/>
            <person name="Watson M."/>
            <person name="Adriaenssens E.M."/>
            <person name="Foster-Nyarko E."/>
            <person name="Jarju S."/>
            <person name="Secka A."/>
            <person name="Antonio M."/>
            <person name="Oren A."/>
            <person name="Chaudhuri R.R."/>
            <person name="La Ragione R."/>
            <person name="Hildebrand F."/>
            <person name="Pallen M.J."/>
        </authorList>
    </citation>
    <scope>NUCLEOTIDE SEQUENCE</scope>
    <source>
        <strain evidence="3">ChiBcec6-4105</strain>
    </source>
</reference>
<feature type="transmembrane region" description="Helical" evidence="1">
    <location>
        <begin position="145"/>
        <end position="165"/>
    </location>
</feature>
<feature type="transmembrane region" description="Helical" evidence="1">
    <location>
        <begin position="177"/>
        <end position="199"/>
    </location>
</feature>
<sequence>MLNYLWGGMLLVGILYGGITGNMNEVTEAALSSAKEAVSLCITMAGIVAMWVGLMEIARASGLVDRLTNAMRPLLHFLFPQIPEEHRSLEYISANMIANFLGLGWAATPFGLKAMEELGNLEEDRRGGKAPGKPRKKGIAGNEMCTFLIINISSIQLIPVNIIAYRSQYGSVDPTAIVGPAIAATAVSTGVAVIFCRIMDRKRRV</sequence>
<dbReference type="AlphaFoldDB" id="A0A9D2QWJ0"/>
<reference evidence="3" key="2">
    <citation type="submission" date="2021-04" db="EMBL/GenBank/DDBJ databases">
        <authorList>
            <person name="Gilroy R."/>
        </authorList>
    </citation>
    <scope>NUCLEOTIDE SEQUENCE</scope>
    <source>
        <strain evidence="3">ChiBcec6-4105</strain>
    </source>
</reference>
<dbReference type="Pfam" id="PF07670">
    <property type="entry name" value="Gate"/>
    <property type="match status" value="1"/>
</dbReference>
<keyword evidence="1" id="KW-1133">Transmembrane helix</keyword>
<evidence type="ECO:0000313" key="3">
    <source>
        <dbReference type="EMBL" id="HJD29301.1"/>
    </source>
</evidence>